<dbReference type="InterPro" id="IPR011942">
    <property type="entry name" value="PHA_depoly_arom"/>
</dbReference>
<dbReference type="GO" id="GO:0046503">
    <property type="term" value="P:glycerolipid catabolic process"/>
    <property type="evidence" value="ECO:0007669"/>
    <property type="project" value="TreeGrafter"/>
</dbReference>
<accession>A0A1W6C0B4</accession>
<reference evidence="2" key="1">
    <citation type="submission" date="2016-09" db="EMBL/GenBank/DDBJ databases">
        <title>Contribution of increased mutagenesis to the evolution of pollutants-degrading indigenous bacteria.</title>
        <authorList>
            <person name="Ilmjarv T."/>
            <person name="Naanuri E."/>
            <person name="Kivisaar M."/>
        </authorList>
    </citation>
    <scope>NUCLEOTIDE SEQUENCE</scope>
    <source>
        <strain evidence="2">PC20</strain>
    </source>
</reference>
<dbReference type="AlphaFoldDB" id="A0A1W6C0B4"/>
<dbReference type="NCBIfam" id="TIGR02240">
    <property type="entry name" value="PHA_depoly_arom"/>
    <property type="match status" value="1"/>
</dbReference>
<dbReference type="InterPro" id="IPR000073">
    <property type="entry name" value="AB_hydrolase_1"/>
</dbReference>
<sequence>MDIKKIQINGQTIRVGVRTGLPNTTPLMIFNGIGSGLELALPIVNAMHPDLEVIAFDVPGVGGSTMPRFTYTFSDLAKTVTKILDHLGHEQVNIIGLSWGGFLAQQFALDYPLRCKKLILAATSCGLMSILPDYKVLGLMASPRRYTDPEYAASIAPALYGGKFRYDKKLASSHAKEMCADKSSYEVTTGYSYQMMAIAFWSSAFWLNQITQPTLVLAGSDDPIIPLSNMKRLSDQIANAELHVFEDGHLFFLTDLPNVAPIINEFLL</sequence>
<dbReference type="PRINTS" id="PR00111">
    <property type="entry name" value="ABHYDROLASE"/>
</dbReference>
<protein>
    <submittedName>
        <fullName evidence="2">Putative poly(3-hydroxyalkanoate)depolymerase</fullName>
    </submittedName>
</protein>
<name>A0A1W6C0B4_PSEFL</name>
<dbReference type="PANTHER" id="PTHR43433">
    <property type="entry name" value="HYDROLASE, ALPHA/BETA FOLD FAMILY PROTEIN"/>
    <property type="match status" value="1"/>
</dbReference>
<dbReference type="Pfam" id="PF00561">
    <property type="entry name" value="Abhydrolase_1"/>
    <property type="match status" value="1"/>
</dbReference>
<evidence type="ECO:0000259" key="1">
    <source>
        <dbReference type="Pfam" id="PF00561"/>
    </source>
</evidence>
<dbReference type="SUPFAM" id="SSF53474">
    <property type="entry name" value="alpha/beta-Hydrolases"/>
    <property type="match status" value="1"/>
</dbReference>
<evidence type="ECO:0000313" key="2">
    <source>
        <dbReference type="EMBL" id="ARJ57798.1"/>
    </source>
</evidence>
<dbReference type="InterPro" id="IPR029058">
    <property type="entry name" value="AB_hydrolase_fold"/>
</dbReference>
<dbReference type="EMBL" id="KX893518">
    <property type="protein sequence ID" value="ARJ57798.1"/>
    <property type="molecule type" value="Genomic_DNA"/>
</dbReference>
<dbReference type="GO" id="GO:0004806">
    <property type="term" value="F:triacylglycerol lipase activity"/>
    <property type="evidence" value="ECO:0007669"/>
    <property type="project" value="TreeGrafter"/>
</dbReference>
<dbReference type="Gene3D" id="3.40.50.1820">
    <property type="entry name" value="alpha/beta hydrolase"/>
    <property type="match status" value="1"/>
</dbReference>
<dbReference type="InterPro" id="IPR050471">
    <property type="entry name" value="AB_hydrolase"/>
</dbReference>
<organism evidence="2">
    <name type="scientific">Pseudomonas fluorescens</name>
    <dbReference type="NCBI Taxonomy" id="294"/>
    <lineage>
        <taxon>Bacteria</taxon>
        <taxon>Pseudomonadati</taxon>
        <taxon>Pseudomonadota</taxon>
        <taxon>Gammaproteobacteria</taxon>
        <taxon>Pseudomonadales</taxon>
        <taxon>Pseudomonadaceae</taxon>
        <taxon>Pseudomonas</taxon>
    </lineage>
</organism>
<dbReference type="PANTHER" id="PTHR43433:SF5">
    <property type="entry name" value="AB HYDROLASE-1 DOMAIN-CONTAINING PROTEIN"/>
    <property type="match status" value="1"/>
</dbReference>
<proteinExistence type="predicted"/>
<feature type="domain" description="AB hydrolase-1" evidence="1">
    <location>
        <begin position="26"/>
        <end position="255"/>
    </location>
</feature>